<evidence type="ECO:0000259" key="1">
    <source>
        <dbReference type="Pfam" id="PF13456"/>
    </source>
</evidence>
<evidence type="ECO:0000313" key="2">
    <source>
        <dbReference type="EMBL" id="GEU31909.1"/>
    </source>
</evidence>
<keyword evidence="2" id="KW-0548">Nucleotidyltransferase</keyword>
<keyword evidence="2" id="KW-0695">RNA-directed DNA polymerase</keyword>
<proteinExistence type="predicted"/>
<comment type="caution">
    <text evidence="2">The sequence shown here is derived from an EMBL/GenBank/DDBJ whole genome shotgun (WGS) entry which is preliminary data.</text>
</comment>
<dbReference type="GO" id="GO:0003676">
    <property type="term" value="F:nucleic acid binding"/>
    <property type="evidence" value="ECO:0007669"/>
    <property type="project" value="InterPro"/>
</dbReference>
<dbReference type="SUPFAM" id="SSF53098">
    <property type="entry name" value="Ribonuclease H-like"/>
    <property type="match status" value="1"/>
</dbReference>
<dbReference type="Gene3D" id="3.30.420.10">
    <property type="entry name" value="Ribonuclease H-like superfamily/Ribonuclease H"/>
    <property type="match status" value="1"/>
</dbReference>
<dbReference type="GO" id="GO:0004523">
    <property type="term" value="F:RNA-DNA hybrid ribonuclease activity"/>
    <property type="evidence" value="ECO:0007669"/>
    <property type="project" value="InterPro"/>
</dbReference>
<gene>
    <name evidence="2" type="ORF">Tci_003887</name>
</gene>
<sequence>MGTVVSTFHGAIKFHTTEGIGTVFSTYEFDTIKEGMKKVRETPPVSKKGVFSCVVVEEKVFINDKYPEQTITIEKQLPEHFKGRLQDLLRGNADVFAWTHADMIGIPRTIMVEGKSFNTEHKLSEYRHVKTIKQKRRGMGLDRSTAALMLIDPEGKEYTYAPRFRFETTNSEAEYEALFSGLRIAQDMEITILTIFVDSQLLVNQIKGTYAPKQPTIREYLQKTKEALKGFHNYATEHIRRNQNKKADALSKLASMTFEHLTKEVLIEVLSKMSIEEKEILQVETKEGERWMTPIHEYLVHRTLPRNSQKETLFSLTYSSAAIILIFENNVAKDDRGRIEEVDKRRESKEVASIEDAQYQNKLRRTYGIRVAEVLKHVLELS</sequence>
<keyword evidence="2" id="KW-0808">Transferase</keyword>
<name>A0A6L2J4G3_TANCI</name>
<accession>A0A6L2J4G3</accession>
<dbReference type="Pfam" id="PF13456">
    <property type="entry name" value="RVT_3"/>
    <property type="match status" value="1"/>
</dbReference>
<reference evidence="2" key="1">
    <citation type="journal article" date="2019" name="Sci. Rep.">
        <title>Draft genome of Tanacetum cinerariifolium, the natural source of mosquito coil.</title>
        <authorList>
            <person name="Yamashiro T."/>
            <person name="Shiraishi A."/>
            <person name="Satake H."/>
            <person name="Nakayama K."/>
        </authorList>
    </citation>
    <scope>NUCLEOTIDE SEQUENCE</scope>
</reference>
<dbReference type="CDD" id="cd09279">
    <property type="entry name" value="RNase_HI_like"/>
    <property type="match status" value="1"/>
</dbReference>
<dbReference type="EMBL" id="BKCJ010000298">
    <property type="protein sequence ID" value="GEU31909.1"/>
    <property type="molecule type" value="Genomic_DNA"/>
</dbReference>
<dbReference type="InterPro" id="IPR002156">
    <property type="entry name" value="RNaseH_domain"/>
</dbReference>
<dbReference type="AlphaFoldDB" id="A0A6L2J4G3"/>
<dbReference type="InterPro" id="IPR036397">
    <property type="entry name" value="RNaseH_sf"/>
</dbReference>
<dbReference type="PANTHER" id="PTHR48475:SF2">
    <property type="entry name" value="RIBONUCLEASE H"/>
    <property type="match status" value="1"/>
</dbReference>
<organism evidence="2">
    <name type="scientific">Tanacetum cinerariifolium</name>
    <name type="common">Dalmatian daisy</name>
    <name type="synonym">Chrysanthemum cinerariifolium</name>
    <dbReference type="NCBI Taxonomy" id="118510"/>
    <lineage>
        <taxon>Eukaryota</taxon>
        <taxon>Viridiplantae</taxon>
        <taxon>Streptophyta</taxon>
        <taxon>Embryophyta</taxon>
        <taxon>Tracheophyta</taxon>
        <taxon>Spermatophyta</taxon>
        <taxon>Magnoliopsida</taxon>
        <taxon>eudicotyledons</taxon>
        <taxon>Gunneridae</taxon>
        <taxon>Pentapetalae</taxon>
        <taxon>asterids</taxon>
        <taxon>campanulids</taxon>
        <taxon>Asterales</taxon>
        <taxon>Asteraceae</taxon>
        <taxon>Asteroideae</taxon>
        <taxon>Anthemideae</taxon>
        <taxon>Anthemidinae</taxon>
        <taxon>Tanacetum</taxon>
    </lineage>
</organism>
<dbReference type="PANTHER" id="PTHR48475">
    <property type="entry name" value="RIBONUCLEASE H"/>
    <property type="match status" value="1"/>
</dbReference>
<dbReference type="GO" id="GO:0003964">
    <property type="term" value="F:RNA-directed DNA polymerase activity"/>
    <property type="evidence" value="ECO:0007669"/>
    <property type="project" value="UniProtKB-KW"/>
</dbReference>
<dbReference type="InterPro" id="IPR012337">
    <property type="entry name" value="RNaseH-like_sf"/>
</dbReference>
<feature type="domain" description="RNase H type-1" evidence="1">
    <location>
        <begin position="142"/>
        <end position="253"/>
    </location>
</feature>
<protein>
    <submittedName>
        <fullName evidence="2">Reverse transcriptase domain-containing protein</fullName>
    </submittedName>
</protein>